<dbReference type="Proteomes" id="UP001623348">
    <property type="component" value="Unassembled WGS sequence"/>
</dbReference>
<evidence type="ECO:0000313" key="2">
    <source>
        <dbReference type="EMBL" id="GAB0193443.1"/>
    </source>
</evidence>
<organism evidence="2 3">
    <name type="scientific">Grus japonensis</name>
    <name type="common">Japanese crane</name>
    <name type="synonym">Red-crowned crane</name>
    <dbReference type="NCBI Taxonomy" id="30415"/>
    <lineage>
        <taxon>Eukaryota</taxon>
        <taxon>Metazoa</taxon>
        <taxon>Chordata</taxon>
        <taxon>Craniata</taxon>
        <taxon>Vertebrata</taxon>
        <taxon>Euteleostomi</taxon>
        <taxon>Archelosauria</taxon>
        <taxon>Archosauria</taxon>
        <taxon>Dinosauria</taxon>
        <taxon>Saurischia</taxon>
        <taxon>Theropoda</taxon>
        <taxon>Coelurosauria</taxon>
        <taxon>Aves</taxon>
        <taxon>Neognathae</taxon>
        <taxon>Neoaves</taxon>
        <taxon>Gruiformes</taxon>
        <taxon>Gruidae</taxon>
        <taxon>Grus</taxon>
    </lineage>
</organism>
<dbReference type="AlphaFoldDB" id="A0ABC9X6W8"/>
<comment type="caution">
    <text evidence="2">The sequence shown here is derived from an EMBL/GenBank/DDBJ whole genome shotgun (WGS) entry which is preliminary data.</text>
</comment>
<evidence type="ECO:0000313" key="3">
    <source>
        <dbReference type="Proteomes" id="UP001623348"/>
    </source>
</evidence>
<protein>
    <submittedName>
        <fullName evidence="2">Uncharacterized protein</fullName>
    </submittedName>
</protein>
<feature type="region of interest" description="Disordered" evidence="1">
    <location>
        <begin position="54"/>
        <end position="75"/>
    </location>
</feature>
<evidence type="ECO:0000256" key="1">
    <source>
        <dbReference type="SAM" id="MobiDB-lite"/>
    </source>
</evidence>
<name>A0ABC9X6W8_GRUJA</name>
<accession>A0ABC9X6W8</accession>
<feature type="region of interest" description="Disordered" evidence="1">
    <location>
        <begin position="1"/>
        <end position="20"/>
    </location>
</feature>
<proteinExistence type="predicted"/>
<dbReference type="EMBL" id="BAAFJT010000009">
    <property type="protein sequence ID" value="GAB0193443.1"/>
    <property type="molecule type" value="Genomic_DNA"/>
</dbReference>
<reference evidence="2 3" key="1">
    <citation type="submission" date="2024-06" db="EMBL/GenBank/DDBJ databases">
        <title>The draft genome of Grus japonensis, version 3.</title>
        <authorList>
            <person name="Nabeshima K."/>
            <person name="Suzuki S."/>
            <person name="Onuma M."/>
        </authorList>
    </citation>
    <scope>NUCLEOTIDE SEQUENCE [LARGE SCALE GENOMIC DNA]</scope>
    <source>
        <strain evidence="2 3">451A</strain>
    </source>
</reference>
<sequence>MGRPPPPRQRGTSTLGAFGDEPLRAAALPATRQSPVRPRHASAGADVRRQWARVQGGSHLRWQQKPSSASDRSTAKEKLCKLFSMTL</sequence>
<gene>
    <name evidence="2" type="ORF">GRJ2_001809600</name>
</gene>
<keyword evidence="3" id="KW-1185">Reference proteome</keyword>